<dbReference type="Proteomes" id="UP000192738">
    <property type="component" value="Unassembled WGS sequence"/>
</dbReference>
<reference evidence="3 4" key="1">
    <citation type="submission" date="2017-04" db="EMBL/GenBank/DDBJ databases">
        <authorList>
            <person name="Afonso C.L."/>
            <person name="Miller P.J."/>
            <person name="Scott M.A."/>
            <person name="Spackman E."/>
            <person name="Goraichik I."/>
            <person name="Dimitrov K.M."/>
            <person name="Suarez D.L."/>
            <person name="Swayne D.E."/>
        </authorList>
    </citation>
    <scope>NUCLEOTIDE SEQUENCE [LARGE SCALE GENOMIC DNA]</scope>
    <source>
        <strain evidence="3 4">DSM 5090</strain>
    </source>
</reference>
<accession>A0A1W1ZU22</accession>
<dbReference type="Gene3D" id="3.40.190.170">
    <property type="entry name" value="Bacterial extracellular solute-binding protein, family 7"/>
    <property type="match status" value="1"/>
</dbReference>
<dbReference type="RefSeq" id="WP_084574851.1">
    <property type="nucleotide sequence ID" value="NZ_CP155572.1"/>
</dbReference>
<dbReference type="PANTHER" id="PTHR33376:SF2">
    <property type="entry name" value="DICARBOXYLATE-BINDING PERIPLASMIC PROTEIN"/>
    <property type="match status" value="1"/>
</dbReference>
<proteinExistence type="predicted"/>
<dbReference type="Pfam" id="PF03480">
    <property type="entry name" value="DctP"/>
    <property type="match status" value="1"/>
</dbReference>
<dbReference type="PANTHER" id="PTHR33376">
    <property type="match status" value="1"/>
</dbReference>
<dbReference type="STRING" id="112901.SAMN04488500_104199"/>
<dbReference type="InterPro" id="IPR004682">
    <property type="entry name" value="TRAP_DctP"/>
</dbReference>
<dbReference type="GO" id="GO:0030246">
    <property type="term" value="F:carbohydrate binding"/>
    <property type="evidence" value="ECO:0007669"/>
    <property type="project" value="TreeGrafter"/>
</dbReference>
<feature type="signal peptide" evidence="2">
    <location>
        <begin position="1"/>
        <end position="22"/>
    </location>
</feature>
<keyword evidence="3" id="KW-0675">Receptor</keyword>
<dbReference type="NCBIfam" id="NF037995">
    <property type="entry name" value="TRAP_S1"/>
    <property type="match status" value="1"/>
</dbReference>
<evidence type="ECO:0000313" key="3">
    <source>
        <dbReference type="EMBL" id="SMC51877.1"/>
    </source>
</evidence>
<gene>
    <name evidence="3" type="ORF">SAMN04488500_104199</name>
</gene>
<dbReference type="PIRSF" id="PIRSF006470">
    <property type="entry name" value="DctB"/>
    <property type="match status" value="1"/>
</dbReference>
<keyword evidence="4" id="KW-1185">Reference proteome</keyword>
<dbReference type="GO" id="GO:0055085">
    <property type="term" value="P:transmembrane transport"/>
    <property type="evidence" value="ECO:0007669"/>
    <property type="project" value="InterPro"/>
</dbReference>
<dbReference type="SUPFAM" id="SSF53850">
    <property type="entry name" value="Periplasmic binding protein-like II"/>
    <property type="match status" value="1"/>
</dbReference>
<dbReference type="EMBL" id="FWXI01000004">
    <property type="protein sequence ID" value="SMC51877.1"/>
    <property type="molecule type" value="Genomic_DNA"/>
</dbReference>
<dbReference type="InterPro" id="IPR038404">
    <property type="entry name" value="TRAP_DctP_sf"/>
</dbReference>
<name>A0A1W1ZU22_9FIRM</name>
<dbReference type="InterPro" id="IPR018389">
    <property type="entry name" value="DctP_fam"/>
</dbReference>
<evidence type="ECO:0000313" key="4">
    <source>
        <dbReference type="Proteomes" id="UP000192738"/>
    </source>
</evidence>
<feature type="chain" id="PRO_5039363218" evidence="2">
    <location>
        <begin position="23"/>
        <end position="339"/>
    </location>
</feature>
<sequence length="339" mass="37353">MKSKKWLAACLAVVLGAGVVVSGCGGAKKDAPAGDAQKPKYTFRLAEAHPSDYPTTLGDKKFAELVNERSKGRIQIKVFDSAQLGDEKSVVQQIQMGSLEFTRVSTGNLAEFNKAFGVYSLPYIFNDDAHVWRYLDSESGKQMLASLDKSKMVGLAYYSSGSRSFYTKNPVKSPDDLKGMKIRVIQNAINIDLMKAFGASATPMAYGEVFSALQTGVIDGAENNAPSYLTASHNQAVKNYVLDSHQRVPEVLMMSKLAWDKLSEEDRALIKQAAQDSVPYQKEQWNKFEKDAMDKLIKSGVVVTEVKDVKPWQNAAKPVIDKYGVDFKAELEAIQKLAK</sequence>
<protein>
    <submittedName>
        <fullName evidence="3">Tripartite ATP-independent transporter solute receptor, DctP family</fullName>
    </submittedName>
</protein>
<dbReference type="GO" id="GO:0030288">
    <property type="term" value="C:outer membrane-bounded periplasmic space"/>
    <property type="evidence" value="ECO:0007669"/>
    <property type="project" value="InterPro"/>
</dbReference>
<organism evidence="3 4">
    <name type="scientific">Sporomusa malonica</name>
    <dbReference type="NCBI Taxonomy" id="112901"/>
    <lineage>
        <taxon>Bacteria</taxon>
        <taxon>Bacillati</taxon>
        <taxon>Bacillota</taxon>
        <taxon>Negativicutes</taxon>
        <taxon>Selenomonadales</taxon>
        <taxon>Sporomusaceae</taxon>
        <taxon>Sporomusa</taxon>
    </lineage>
</organism>
<dbReference type="CDD" id="cd13671">
    <property type="entry name" value="PBP2_TRAP_SBP_like_3"/>
    <property type="match status" value="1"/>
</dbReference>
<dbReference type="PROSITE" id="PS51257">
    <property type="entry name" value="PROKAR_LIPOPROTEIN"/>
    <property type="match status" value="1"/>
</dbReference>
<dbReference type="AlphaFoldDB" id="A0A1W1ZU22"/>
<dbReference type="OrthoDB" id="9815946at2"/>
<evidence type="ECO:0000256" key="2">
    <source>
        <dbReference type="SAM" id="SignalP"/>
    </source>
</evidence>
<keyword evidence="1 2" id="KW-0732">Signal</keyword>
<dbReference type="NCBIfam" id="TIGR00787">
    <property type="entry name" value="dctP"/>
    <property type="match status" value="1"/>
</dbReference>
<evidence type="ECO:0000256" key="1">
    <source>
        <dbReference type="ARBA" id="ARBA00022729"/>
    </source>
</evidence>